<evidence type="ECO:0000256" key="1">
    <source>
        <dbReference type="SAM" id="MobiDB-lite"/>
    </source>
</evidence>
<evidence type="ECO:0000313" key="2">
    <source>
        <dbReference type="EMBL" id="KKL92579.1"/>
    </source>
</evidence>
<organism evidence="2">
    <name type="scientific">marine sediment metagenome</name>
    <dbReference type="NCBI Taxonomy" id="412755"/>
    <lineage>
        <taxon>unclassified sequences</taxon>
        <taxon>metagenomes</taxon>
        <taxon>ecological metagenomes</taxon>
    </lineage>
</organism>
<protein>
    <submittedName>
        <fullName evidence="2">Uncharacterized protein</fullName>
    </submittedName>
</protein>
<reference evidence="2" key="1">
    <citation type="journal article" date="2015" name="Nature">
        <title>Complex archaea that bridge the gap between prokaryotes and eukaryotes.</title>
        <authorList>
            <person name="Spang A."/>
            <person name="Saw J.H."/>
            <person name="Jorgensen S.L."/>
            <person name="Zaremba-Niedzwiedzka K."/>
            <person name="Martijn J."/>
            <person name="Lind A.E."/>
            <person name="van Eijk R."/>
            <person name="Schleper C."/>
            <person name="Guy L."/>
            <person name="Ettema T.J."/>
        </authorList>
    </citation>
    <scope>NUCLEOTIDE SEQUENCE</scope>
</reference>
<sequence>MTPQEIATALSSLPAGHVFGEQGRDNHPTRTPSRGRQASP</sequence>
<dbReference type="EMBL" id="LAZR01019425">
    <property type="protein sequence ID" value="KKL92579.1"/>
    <property type="molecule type" value="Genomic_DNA"/>
</dbReference>
<feature type="compositionally biased region" description="Polar residues" evidence="1">
    <location>
        <begin position="29"/>
        <end position="40"/>
    </location>
</feature>
<name>A0A0F9G1I2_9ZZZZ</name>
<proteinExistence type="predicted"/>
<comment type="caution">
    <text evidence="2">The sequence shown here is derived from an EMBL/GenBank/DDBJ whole genome shotgun (WGS) entry which is preliminary data.</text>
</comment>
<gene>
    <name evidence="2" type="ORF">LCGC14_1883310</name>
</gene>
<feature type="compositionally biased region" description="Polar residues" evidence="1">
    <location>
        <begin position="1"/>
        <end position="11"/>
    </location>
</feature>
<dbReference type="AlphaFoldDB" id="A0A0F9G1I2"/>
<accession>A0A0F9G1I2</accession>
<feature type="region of interest" description="Disordered" evidence="1">
    <location>
        <begin position="1"/>
        <end position="40"/>
    </location>
</feature>